<reference evidence="2 3" key="1">
    <citation type="submission" date="2017-10" db="EMBL/GenBank/DDBJ databases">
        <authorList>
            <person name="Sibley D."/>
            <person name="Venepally P."/>
            <person name="Karamycheva S."/>
            <person name="Hadjithomas M."/>
            <person name="Khan A."/>
            <person name="Brunk B."/>
            <person name="Roos D."/>
            <person name="Caler E."/>
            <person name="Lorenzi H."/>
        </authorList>
    </citation>
    <scope>NUCLEOTIDE SEQUENCE [LARGE SCALE GENOMIC DNA]</scope>
    <source>
        <strain evidence="2 3">CAST</strain>
    </source>
</reference>
<dbReference type="EC" id="2.3.1.48" evidence="2"/>
<organism evidence="2 3">
    <name type="scientific">Toxoplasma gondii CAST</name>
    <dbReference type="NCBI Taxonomy" id="943122"/>
    <lineage>
        <taxon>Eukaryota</taxon>
        <taxon>Sar</taxon>
        <taxon>Alveolata</taxon>
        <taxon>Apicomplexa</taxon>
        <taxon>Conoidasida</taxon>
        <taxon>Coccidia</taxon>
        <taxon>Eucoccidiorida</taxon>
        <taxon>Eimeriorina</taxon>
        <taxon>Sarcocystidae</taxon>
        <taxon>Toxoplasma</taxon>
    </lineage>
</organism>
<evidence type="ECO:0000313" key="3">
    <source>
        <dbReference type="Proteomes" id="UP000284452"/>
    </source>
</evidence>
<evidence type="ECO:0000256" key="1">
    <source>
        <dbReference type="SAM" id="MobiDB-lite"/>
    </source>
</evidence>
<name>A0A3R8AJL0_TOXGO</name>
<sequence length="411" mass="43397">MLTLRSFFCFSQEEELCCRAGGPADPAEHPEKFENLQDAIEAEKILRERYARVVPASTFPSVRSLLDYDIVQQINQEGVQKIRNELLSISLDEVLEGAGETKEVPDLLDAGVPGSPPHGQELPVNGTAREACVSGFDETLSGVPADMHRLPHSHAASSPVAPEAAASSSQAPLYRSAVAEGALGTLEPHVNHAPNSTLDAAVSGSASVAYSDIRSTVTERSAYTGTSSLDGQTGAGASGVYTLGASWGDGSVAQSQVGVDSREEERERFGDTEKRVEFVEDEVDAVGVYSGSRTQADGQSDGQSPHASWRLHPPSVSPGVRDPGSACSGYGVERIAAHPENDFARTSQFASPHSHGGGMHQEQRQPGQEFYGAADAGAQFLRDEFVDVAEPSELRKGVAGGSDSSFSDVEA</sequence>
<dbReference type="GO" id="GO:0061733">
    <property type="term" value="F:protein-lysine-acetyltransferase activity"/>
    <property type="evidence" value="ECO:0007669"/>
    <property type="project" value="UniProtKB-EC"/>
</dbReference>
<dbReference type="AlphaFoldDB" id="A0A3R8AJL0"/>
<comment type="caution">
    <text evidence="2">The sequence shown here is derived from an EMBL/GenBank/DDBJ whole genome shotgun (WGS) entry which is preliminary data.</text>
</comment>
<feature type="region of interest" description="Disordered" evidence="1">
    <location>
        <begin position="251"/>
        <end position="272"/>
    </location>
</feature>
<proteinExistence type="predicted"/>
<gene>
    <name evidence="2" type="ORF">TGCAST_235020B</name>
</gene>
<dbReference type="Proteomes" id="UP000284452">
    <property type="component" value="Unassembled WGS sequence"/>
</dbReference>
<feature type="region of interest" description="Disordered" evidence="1">
    <location>
        <begin position="347"/>
        <end position="367"/>
    </location>
</feature>
<feature type="compositionally biased region" description="Basic and acidic residues" evidence="1">
    <location>
        <begin position="260"/>
        <end position="272"/>
    </location>
</feature>
<feature type="compositionally biased region" description="Low complexity" evidence="1">
    <location>
        <begin position="153"/>
        <end position="168"/>
    </location>
</feature>
<accession>A0A3R8AJL0</accession>
<dbReference type="EMBL" id="AHIV02001818">
    <property type="protein sequence ID" value="RQX68424.1"/>
    <property type="molecule type" value="Genomic_DNA"/>
</dbReference>
<feature type="compositionally biased region" description="Polar residues" evidence="1">
    <location>
        <begin position="291"/>
        <end position="306"/>
    </location>
</feature>
<evidence type="ECO:0000313" key="2">
    <source>
        <dbReference type="EMBL" id="RQX68424.1"/>
    </source>
</evidence>
<dbReference type="VEuPathDB" id="ToxoDB:TGCAST_235020B"/>
<keyword evidence="2" id="KW-0808">Transferase</keyword>
<feature type="region of interest" description="Disordered" evidence="1">
    <location>
        <begin position="291"/>
        <end position="324"/>
    </location>
</feature>
<keyword evidence="2" id="KW-0012">Acyltransferase</keyword>
<feature type="region of interest" description="Disordered" evidence="1">
    <location>
        <begin position="148"/>
        <end position="168"/>
    </location>
</feature>
<protein>
    <submittedName>
        <fullName evidence="2">Putative COPI protein</fullName>
        <ecNumber evidence="2">2.3.1.48</ecNumber>
    </submittedName>
</protein>